<evidence type="ECO:0000256" key="1">
    <source>
        <dbReference type="SAM" id="MobiDB-lite"/>
    </source>
</evidence>
<feature type="region of interest" description="Disordered" evidence="1">
    <location>
        <begin position="51"/>
        <end position="127"/>
    </location>
</feature>
<feature type="compositionally biased region" description="Low complexity" evidence="1">
    <location>
        <begin position="51"/>
        <end position="60"/>
    </location>
</feature>
<accession>A0ABN8Y890</accession>
<proteinExistence type="predicted"/>
<evidence type="ECO:0000313" key="2">
    <source>
        <dbReference type="EMBL" id="CAI9157765.1"/>
    </source>
</evidence>
<evidence type="ECO:0000313" key="3">
    <source>
        <dbReference type="Proteomes" id="UP001176941"/>
    </source>
</evidence>
<name>A0ABN8Y890_RANTA</name>
<reference evidence="2" key="1">
    <citation type="submission" date="2023-04" db="EMBL/GenBank/DDBJ databases">
        <authorList>
            <consortium name="ELIXIR-Norway"/>
        </authorList>
    </citation>
    <scope>NUCLEOTIDE SEQUENCE [LARGE SCALE GENOMIC DNA]</scope>
</reference>
<gene>
    <name evidence="2" type="ORF">MRATA1EN1_LOCUS6727</name>
</gene>
<sequence>MQSKNIHSLSSPGSTGQKLWEVLFFRPTVSPAETQRTLSFSVSCVPWTPPSLVSPSHLGGPSPPPALGHWGVGSPLPAFPSRELGTSLREPRPGQVGQAGSSVLPCGELGQPPPRHLPGLPPGSQGL</sequence>
<feature type="compositionally biased region" description="Pro residues" evidence="1">
    <location>
        <begin position="111"/>
        <end position="121"/>
    </location>
</feature>
<organism evidence="2 3">
    <name type="scientific">Rangifer tarandus platyrhynchus</name>
    <name type="common">Svalbard reindeer</name>
    <dbReference type="NCBI Taxonomy" id="3082113"/>
    <lineage>
        <taxon>Eukaryota</taxon>
        <taxon>Metazoa</taxon>
        <taxon>Chordata</taxon>
        <taxon>Craniata</taxon>
        <taxon>Vertebrata</taxon>
        <taxon>Euteleostomi</taxon>
        <taxon>Mammalia</taxon>
        <taxon>Eutheria</taxon>
        <taxon>Laurasiatheria</taxon>
        <taxon>Artiodactyla</taxon>
        <taxon>Ruminantia</taxon>
        <taxon>Pecora</taxon>
        <taxon>Cervidae</taxon>
        <taxon>Odocoileinae</taxon>
        <taxon>Rangifer</taxon>
    </lineage>
</organism>
<keyword evidence="3" id="KW-1185">Reference proteome</keyword>
<protein>
    <submittedName>
        <fullName evidence="2">Uncharacterized protein</fullName>
    </submittedName>
</protein>
<dbReference type="EMBL" id="OX459952">
    <property type="protein sequence ID" value="CAI9157765.1"/>
    <property type="molecule type" value="Genomic_DNA"/>
</dbReference>
<dbReference type="Proteomes" id="UP001176941">
    <property type="component" value="Chromosome 16"/>
</dbReference>